<evidence type="ECO:0000313" key="2">
    <source>
        <dbReference type="Proteomes" id="UP000310066"/>
    </source>
</evidence>
<dbReference type="AlphaFoldDB" id="A0A4V5N5F1"/>
<protein>
    <submittedName>
        <fullName evidence="1">Uncharacterized protein</fullName>
    </submittedName>
</protein>
<dbReference type="OrthoDB" id="3885422at2759"/>
<dbReference type="Proteomes" id="UP000310066">
    <property type="component" value="Unassembled WGS sequence"/>
</dbReference>
<proteinExistence type="predicted"/>
<gene>
    <name evidence="1" type="ORF">B0A54_15712</name>
</gene>
<name>A0A4V5N5F1_9PEZI</name>
<comment type="caution">
    <text evidence="1">The sequence shown here is derived from an EMBL/GenBank/DDBJ whole genome shotgun (WGS) entry which is preliminary data.</text>
</comment>
<dbReference type="EMBL" id="NAJP01000095">
    <property type="protein sequence ID" value="TKA31579.1"/>
    <property type="molecule type" value="Genomic_DNA"/>
</dbReference>
<reference evidence="1 2" key="1">
    <citation type="submission" date="2017-03" db="EMBL/GenBank/DDBJ databases">
        <title>Genomes of endolithic fungi from Antarctica.</title>
        <authorList>
            <person name="Coleine C."/>
            <person name="Masonjones S."/>
            <person name="Stajich J.E."/>
        </authorList>
    </citation>
    <scope>NUCLEOTIDE SEQUENCE [LARGE SCALE GENOMIC DNA]</scope>
    <source>
        <strain evidence="1 2">CCFEE 5311</strain>
    </source>
</reference>
<organism evidence="1 2">
    <name type="scientific">Friedmanniomyces endolithicus</name>
    <dbReference type="NCBI Taxonomy" id="329885"/>
    <lineage>
        <taxon>Eukaryota</taxon>
        <taxon>Fungi</taxon>
        <taxon>Dikarya</taxon>
        <taxon>Ascomycota</taxon>
        <taxon>Pezizomycotina</taxon>
        <taxon>Dothideomycetes</taxon>
        <taxon>Dothideomycetidae</taxon>
        <taxon>Mycosphaerellales</taxon>
        <taxon>Teratosphaeriaceae</taxon>
        <taxon>Friedmanniomyces</taxon>
    </lineage>
</organism>
<evidence type="ECO:0000313" key="1">
    <source>
        <dbReference type="EMBL" id="TKA31579.1"/>
    </source>
</evidence>
<sequence length="318" mass="35780">MKLDVRSRSEVEEEMKGAGITAAAEYDFGPLRLPEVNILARKWSKDDAHLKSVLSLAEYRELTLNAEEVEASNREQDGIEDLKLLYARDTHLDNPKLAGQHVDDELKPVADLYLCKGPLNDRHIRAILIKKPAVNLSNYGTHRTKLAKHSINAQNYTTMYARRTGGHLVKMTGALVARKNATRQQQHNLVRHLFAELLLTCCKVMFHSDNNSFDFDTVWATASSCIETAKWKKFWKSLFIGMMVTSITLVNFAENGTKAETKAATKDLLAYWRAFKMSPGFYRLHLDTVNNVPTRSSTATGDTRFSVGHGGSHVEIVD</sequence>
<accession>A0A4V5N5F1</accession>